<dbReference type="Proteomes" id="UP000317638">
    <property type="component" value="Unassembled WGS sequence"/>
</dbReference>
<dbReference type="Pfam" id="PF13620">
    <property type="entry name" value="CarboxypepD_reg"/>
    <property type="match status" value="1"/>
</dbReference>
<sequence length="551" mass="59616">MTYSPLASHSATPIQTECIPPTSIRPWTADSQPSCDSLGSADSGLGDGSATDGASSGVGWRREQDVTSRTVATPPRMRPVVLMPEVSHLPGTDTHGSTTPAARGVGVNPQQVGGASRRRDSWTTFAATTPTDDLPGGPMSRLVKLLVAVPAALTLLLALTAPGTAAADVDIYITPGKHTVNSRQWDTTCEPYSRIRRCRTNILATQVSQVGGRFVAKTDWVFNNLTYTAGPRTLWKSNPLGANGVVGGKVSWTADDGRKWRTECDTENTGRNGCRSWIVARVIESYKTSGGATAYRWVSKEIFNNMVRFTTSSTPTTPTTPPTTPPRANVVEPYVLKGRVLDPQGRPLAGATVGADDTMLSYGDRTTRTDANGYFRISLANTSTTWRSWGATTVVYHGRTYHIDLHNDPTGFSSRSGAVRNMQWKLVGPRPQSDDEFHGGAASFHESWDSPQPIEDWSRVRATFTPVGPLIDGSTGQVIVRTLTTDLQENLPIGRYRITATYTRPGTTTPVPLRLKDFRDDDAPYANSLDVVLPPWDVDGGKVTIDLLLDA</sequence>
<dbReference type="InterPro" id="IPR008969">
    <property type="entry name" value="CarboxyPept-like_regulatory"/>
</dbReference>
<proteinExistence type="predicted"/>
<dbReference type="SUPFAM" id="SSF49464">
    <property type="entry name" value="Carboxypeptidase regulatory domain-like"/>
    <property type="match status" value="1"/>
</dbReference>
<name>A0A553K5T2_9ACTN</name>
<keyword evidence="2" id="KW-0378">Hydrolase</keyword>
<dbReference type="OrthoDB" id="3722468at2"/>
<dbReference type="Gene3D" id="2.60.40.1120">
    <property type="entry name" value="Carboxypeptidase-like, regulatory domain"/>
    <property type="match status" value="1"/>
</dbReference>
<gene>
    <name evidence="2" type="ORF">FOJ82_04090</name>
</gene>
<feature type="compositionally biased region" description="Polar residues" evidence="1">
    <location>
        <begin position="1"/>
        <end position="15"/>
    </location>
</feature>
<organism evidence="2 3">
    <name type="scientific">Tessaracoccus rhinocerotis</name>
    <dbReference type="NCBI Taxonomy" id="1689449"/>
    <lineage>
        <taxon>Bacteria</taxon>
        <taxon>Bacillati</taxon>
        <taxon>Actinomycetota</taxon>
        <taxon>Actinomycetes</taxon>
        <taxon>Propionibacteriales</taxon>
        <taxon>Propionibacteriaceae</taxon>
        <taxon>Tessaracoccus</taxon>
    </lineage>
</organism>
<accession>A0A553K5T2</accession>
<keyword evidence="2" id="KW-0645">Protease</keyword>
<dbReference type="EMBL" id="VKKG01000001">
    <property type="protein sequence ID" value="TRY20058.1"/>
    <property type="molecule type" value="Genomic_DNA"/>
</dbReference>
<reference evidence="2 3" key="1">
    <citation type="submission" date="2019-07" db="EMBL/GenBank/DDBJ databases">
        <authorList>
            <person name="Zhou L.-Y."/>
        </authorList>
    </citation>
    <scope>NUCLEOTIDE SEQUENCE [LARGE SCALE GENOMIC DNA]</scope>
    <source>
        <strain evidence="2 3">YIM 101269</strain>
    </source>
</reference>
<feature type="compositionally biased region" description="Low complexity" evidence="1">
    <location>
        <begin position="36"/>
        <end position="57"/>
    </location>
</feature>
<evidence type="ECO:0000313" key="2">
    <source>
        <dbReference type="EMBL" id="TRY20058.1"/>
    </source>
</evidence>
<comment type="caution">
    <text evidence="2">The sequence shown here is derived from an EMBL/GenBank/DDBJ whole genome shotgun (WGS) entry which is preliminary data.</text>
</comment>
<feature type="compositionally biased region" description="Polar residues" evidence="1">
    <location>
        <begin position="122"/>
        <end position="131"/>
    </location>
</feature>
<keyword evidence="2" id="KW-0121">Carboxypeptidase</keyword>
<evidence type="ECO:0000313" key="3">
    <source>
        <dbReference type="Proteomes" id="UP000317638"/>
    </source>
</evidence>
<keyword evidence="3" id="KW-1185">Reference proteome</keyword>
<protein>
    <submittedName>
        <fullName evidence="2">Carboxypeptidase regulatory-like domain-containing protein</fullName>
    </submittedName>
</protein>
<evidence type="ECO:0000256" key="1">
    <source>
        <dbReference type="SAM" id="MobiDB-lite"/>
    </source>
</evidence>
<dbReference type="GO" id="GO:0004180">
    <property type="term" value="F:carboxypeptidase activity"/>
    <property type="evidence" value="ECO:0007669"/>
    <property type="project" value="UniProtKB-KW"/>
</dbReference>
<feature type="region of interest" description="Disordered" evidence="1">
    <location>
        <begin position="1"/>
        <end position="133"/>
    </location>
</feature>
<dbReference type="AlphaFoldDB" id="A0A553K5T2"/>